<name>A0A8X6KME2_TRICU</name>
<sequence length="107" mass="11131">MKIPLNLFRLSSWLLCSGCFCHLHEGSGQDQRTRNANQNPAAVHLISDAPYGHGGYAGAAGLGYAGVAAAPVGYAGVGGPDSDLWWSWIGGLSPEDMEAMALVSLEA</sequence>
<feature type="signal peptide" evidence="1">
    <location>
        <begin position="1"/>
        <end position="28"/>
    </location>
</feature>
<proteinExistence type="predicted"/>
<accession>A0A8X6KME2</accession>
<organism evidence="2 3">
    <name type="scientific">Trichonephila clavata</name>
    <name type="common">Joro spider</name>
    <name type="synonym">Nephila clavata</name>
    <dbReference type="NCBI Taxonomy" id="2740835"/>
    <lineage>
        <taxon>Eukaryota</taxon>
        <taxon>Metazoa</taxon>
        <taxon>Ecdysozoa</taxon>
        <taxon>Arthropoda</taxon>
        <taxon>Chelicerata</taxon>
        <taxon>Arachnida</taxon>
        <taxon>Araneae</taxon>
        <taxon>Araneomorphae</taxon>
        <taxon>Entelegynae</taxon>
        <taxon>Araneoidea</taxon>
        <taxon>Nephilidae</taxon>
        <taxon>Trichonephila</taxon>
    </lineage>
</organism>
<comment type="caution">
    <text evidence="2">The sequence shown here is derived from an EMBL/GenBank/DDBJ whole genome shotgun (WGS) entry which is preliminary data.</text>
</comment>
<feature type="chain" id="PRO_5036498136" evidence="1">
    <location>
        <begin position="29"/>
        <end position="107"/>
    </location>
</feature>
<keyword evidence="1" id="KW-0732">Signal</keyword>
<reference evidence="2" key="1">
    <citation type="submission" date="2020-07" db="EMBL/GenBank/DDBJ databases">
        <title>Multicomponent nature underlies the extraordinary mechanical properties of spider dragline silk.</title>
        <authorList>
            <person name="Kono N."/>
            <person name="Nakamura H."/>
            <person name="Mori M."/>
            <person name="Yoshida Y."/>
            <person name="Ohtoshi R."/>
            <person name="Malay A.D."/>
            <person name="Moran D.A.P."/>
            <person name="Tomita M."/>
            <person name="Numata K."/>
            <person name="Arakawa K."/>
        </authorList>
    </citation>
    <scope>NUCLEOTIDE SEQUENCE</scope>
</reference>
<evidence type="ECO:0000256" key="1">
    <source>
        <dbReference type="SAM" id="SignalP"/>
    </source>
</evidence>
<keyword evidence="3" id="KW-1185">Reference proteome</keyword>
<dbReference type="AlphaFoldDB" id="A0A8X6KME2"/>
<evidence type="ECO:0000313" key="2">
    <source>
        <dbReference type="EMBL" id="GFQ76278.1"/>
    </source>
</evidence>
<gene>
    <name evidence="2" type="ORF">TNCT_49271</name>
</gene>
<dbReference type="Proteomes" id="UP000887116">
    <property type="component" value="Unassembled WGS sequence"/>
</dbReference>
<protein>
    <submittedName>
        <fullName evidence="2">Uncharacterized protein</fullName>
    </submittedName>
</protein>
<evidence type="ECO:0000313" key="3">
    <source>
        <dbReference type="Proteomes" id="UP000887116"/>
    </source>
</evidence>
<dbReference type="EMBL" id="BMAO01031603">
    <property type="protein sequence ID" value="GFQ76278.1"/>
    <property type="molecule type" value="Genomic_DNA"/>
</dbReference>